<evidence type="ECO:0000313" key="2">
    <source>
        <dbReference type="EMBL" id="GKV23798.1"/>
    </source>
</evidence>
<reference evidence="2 3" key="1">
    <citation type="journal article" date="2021" name="Commun. Biol.">
        <title>The genome of Shorea leprosula (Dipterocarpaceae) highlights the ecological relevance of drought in aseasonal tropical rainforests.</title>
        <authorList>
            <person name="Ng K.K.S."/>
            <person name="Kobayashi M.J."/>
            <person name="Fawcett J.A."/>
            <person name="Hatakeyama M."/>
            <person name="Paape T."/>
            <person name="Ng C.H."/>
            <person name="Ang C.C."/>
            <person name="Tnah L.H."/>
            <person name="Lee C.T."/>
            <person name="Nishiyama T."/>
            <person name="Sese J."/>
            <person name="O'Brien M.J."/>
            <person name="Copetti D."/>
            <person name="Mohd Noor M.I."/>
            <person name="Ong R.C."/>
            <person name="Putra M."/>
            <person name="Sireger I.Z."/>
            <person name="Indrioko S."/>
            <person name="Kosugi Y."/>
            <person name="Izuno A."/>
            <person name="Isagi Y."/>
            <person name="Lee S.L."/>
            <person name="Shimizu K.K."/>
        </authorList>
    </citation>
    <scope>NUCLEOTIDE SEQUENCE [LARGE SCALE GENOMIC DNA]</scope>
    <source>
        <strain evidence="2">214</strain>
    </source>
</reference>
<dbReference type="PANTHER" id="PTHR34454">
    <property type="entry name" value="TUNICAMYCIN INDUCED PROTEIN"/>
    <property type="match status" value="1"/>
</dbReference>
<dbReference type="EMBL" id="BPVZ01000064">
    <property type="protein sequence ID" value="GKV23798.1"/>
    <property type="molecule type" value="Genomic_DNA"/>
</dbReference>
<organism evidence="2 3">
    <name type="scientific">Rubroshorea leprosula</name>
    <dbReference type="NCBI Taxonomy" id="152421"/>
    <lineage>
        <taxon>Eukaryota</taxon>
        <taxon>Viridiplantae</taxon>
        <taxon>Streptophyta</taxon>
        <taxon>Embryophyta</taxon>
        <taxon>Tracheophyta</taxon>
        <taxon>Spermatophyta</taxon>
        <taxon>Magnoliopsida</taxon>
        <taxon>eudicotyledons</taxon>
        <taxon>Gunneridae</taxon>
        <taxon>Pentapetalae</taxon>
        <taxon>rosids</taxon>
        <taxon>malvids</taxon>
        <taxon>Malvales</taxon>
        <taxon>Dipterocarpaceae</taxon>
        <taxon>Rubroshorea</taxon>
    </lineage>
</organism>
<dbReference type="AlphaFoldDB" id="A0AAV5KGS4"/>
<keyword evidence="3" id="KW-1185">Reference proteome</keyword>
<comment type="caution">
    <text evidence="2">The sequence shown here is derived from an EMBL/GenBank/DDBJ whole genome shotgun (WGS) entry which is preliminary data.</text>
</comment>
<dbReference type="PANTHER" id="PTHR34454:SF2">
    <property type="entry name" value="PROTEIN TUNICAMYCIN INDUCED 1"/>
    <property type="match status" value="1"/>
</dbReference>
<protein>
    <recommendedName>
        <fullName evidence="4">Tunicamycin induced 1</fullName>
    </recommendedName>
</protein>
<sequence>MMKTVGVSIRSLTLFFVVSTLLPSSKAFVSTPELNPPYPKAISDLKEAIVKGLGFQADDFKVSGFDLRDALVGHSVAYEFDVEIDNKVLPFKLLEDVNRWDYVDLPIFRVEQPIRPGDENGLVEPKKSDKGLPVLAQFQLAGPMELWIQDAKDMRVSLPHDVDAGILKKVILADGAVVTVKGARSVSLRNPIDLPLPLNRTQGGFASGLLALAEHLRHASRTKGAPMLSLRIVGPTSLTSPSSASPSSESKLKLKRLAPGLVELSSMSKTKATDDLTNVGPEEEAPTVLTPKHFTTMWPLASVNGSHPNLVGFETLLSSVLGPKAKKKGSFKLLKADVSAQTFVKIGFGVEKKLKEGDIDWQGFPEWRTKPESMRMHFEVLAKVDGEKVIPERVMQVEPPVIEDTLAPNVISRNVTMSTTPIIHPPPNPLTL</sequence>
<dbReference type="Proteomes" id="UP001054252">
    <property type="component" value="Unassembled WGS sequence"/>
</dbReference>
<dbReference type="InterPro" id="IPR053283">
    <property type="entry name" value="TUNICAMYCIN_INDUCED_1"/>
</dbReference>
<evidence type="ECO:0000256" key="1">
    <source>
        <dbReference type="SAM" id="SignalP"/>
    </source>
</evidence>
<evidence type="ECO:0008006" key="4">
    <source>
        <dbReference type="Google" id="ProtNLM"/>
    </source>
</evidence>
<evidence type="ECO:0000313" key="3">
    <source>
        <dbReference type="Proteomes" id="UP001054252"/>
    </source>
</evidence>
<feature type="chain" id="PRO_5043629998" description="Tunicamycin induced 1" evidence="1">
    <location>
        <begin position="28"/>
        <end position="432"/>
    </location>
</feature>
<name>A0AAV5KGS4_9ROSI</name>
<keyword evidence="1" id="KW-0732">Signal</keyword>
<proteinExistence type="predicted"/>
<gene>
    <name evidence="2" type="ORF">SLEP1_g33493</name>
</gene>
<accession>A0AAV5KGS4</accession>
<feature type="signal peptide" evidence="1">
    <location>
        <begin position="1"/>
        <end position="27"/>
    </location>
</feature>